<feature type="region of interest" description="Disordered" evidence="1">
    <location>
        <begin position="630"/>
        <end position="659"/>
    </location>
</feature>
<protein>
    <submittedName>
        <fullName evidence="2">Uncharacterized protein</fullName>
    </submittedName>
</protein>
<feature type="compositionally biased region" description="Polar residues" evidence="1">
    <location>
        <begin position="821"/>
        <end position="833"/>
    </location>
</feature>
<keyword evidence="3" id="KW-1185">Reference proteome</keyword>
<feature type="region of interest" description="Disordered" evidence="1">
    <location>
        <begin position="918"/>
        <end position="964"/>
    </location>
</feature>
<reference evidence="2 3" key="1">
    <citation type="submission" date="2020-06" db="EMBL/GenBank/DDBJ databases">
        <authorList>
            <person name="Li R."/>
            <person name="Bekaert M."/>
        </authorList>
    </citation>
    <scope>NUCLEOTIDE SEQUENCE [LARGE SCALE GENOMIC DNA]</scope>
    <source>
        <strain evidence="3">wild</strain>
    </source>
</reference>
<feature type="compositionally biased region" description="Basic and acidic residues" evidence="1">
    <location>
        <begin position="342"/>
        <end position="360"/>
    </location>
</feature>
<proteinExistence type="predicted"/>
<feature type="region of interest" description="Disordered" evidence="1">
    <location>
        <begin position="821"/>
        <end position="870"/>
    </location>
</feature>
<feature type="region of interest" description="Disordered" evidence="1">
    <location>
        <begin position="342"/>
        <end position="369"/>
    </location>
</feature>
<accession>A0A6J8CCK3</accession>
<feature type="region of interest" description="Disordered" evidence="1">
    <location>
        <begin position="276"/>
        <end position="301"/>
    </location>
</feature>
<dbReference type="Proteomes" id="UP000507470">
    <property type="component" value="Unassembled WGS sequence"/>
</dbReference>
<feature type="compositionally biased region" description="Polar residues" evidence="1">
    <location>
        <begin position="843"/>
        <end position="858"/>
    </location>
</feature>
<feature type="region of interest" description="Disordered" evidence="1">
    <location>
        <begin position="1434"/>
        <end position="1502"/>
    </location>
</feature>
<feature type="compositionally biased region" description="Polar residues" evidence="1">
    <location>
        <begin position="1165"/>
        <end position="1180"/>
    </location>
</feature>
<feature type="compositionally biased region" description="Basic and acidic residues" evidence="1">
    <location>
        <begin position="1527"/>
        <end position="1545"/>
    </location>
</feature>
<evidence type="ECO:0000313" key="2">
    <source>
        <dbReference type="EMBL" id="CAC5392929.1"/>
    </source>
</evidence>
<feature type="region of interest" description="Disordered" evidence="1">
    <location>
        <begin position="1336"/>
        <end position="1358"/>
    </location>
</feature>
<feature type="compositionally biased region" description="Basic and acidic residues" evidence="1">
    <location>
        <begin position="1437"/>
        <end position="1455"/>
    </location>
</feature>
<evidence type="ECO:0000313" key="3">
    <source>
        <dbReference type="Proteomes" id="UP000507470"/>
    </source>
</evidence>
<feature type="compositionally biased region" description="Basic and acidic residues" evidence="1">
    <location>
        <begin position="630"/>
        <end position="648"/>
    </location>
</feature>
<feature type="compositionally biased region" description="Basic and acidic residues" evidence="1">
    <location>
        <begin position="1016"/>
        <end position="1036"/>
    </location>
</feature>
<feature type="compositionally biased region" description="Polar residues" evidence="1">
    <location>
        <begin position="552"/>
        <end position="567"/>
    </location>
</feature>
<feature type="region of interest" description="Disordered" evidence="1">
    <location>
        <begin position="531"/>
        <end position="574"/>
    </location>
</feature>
<feature type="compositionally biased region" description="Basic and acidic residues" evidence="1">
    <location>
        <begin position="531"/>
        <end position="551"/>
    </location>
</feature>
<feature type="compositionally biased region" description="Basic and acidic residues" evidence="1">
    <location>
        <begin position="921"/>
        <end position="939"/>
    </location>
</feature>
<feature type="region of interest" description="Disordered" evidence="1">
    <location>
        <begin position="1527"/>
        <end position="1556"/>
    </location>
</feature>
<dbReference type="OrthoDB" id="6122999at2759"/>
<feature type="region of interest" description="Disordered" evidence="1">
    <location>
        <begin position="1241"/>
        <end position="1271"/>
    </location>
</feature>
<organism evidence="2 3">
    <name type="scientific">Mytilus coruscus</name>
    <name type="common">Sea mussel</name>
    <dbReference type="NCBI Taxonomy" id="42192"/>
    <lineage>
        <taxon>Eukaryota</taxon>
        <taxon>Metazoa</taxon>
        <taxon>Spiralia</taxon>
        <taxon>Lophotrochozoa</taxon>
        <taxon>Mollusca</taxon>
        <taxon>Bivalvia</taxon>
        <taxon>Autobranchia</taxon>
        <taxon>Pteriomorphia</taxon>
        <taxon>Mytilida</taxon>
        <taxon>Mytiloidea</taxon>
        <taxon>Mytilidae</taxon>
        <taxon>Mytilinae</taxon>
        <taxon>Mytilus</taxon>
    </lineage>
</organism>
<feature type="compositionally biased region" description="Basic and acidic residues" evidence="1">
    <location>
        <begin position="1241"/>
        <end position="1261"/>
    </location>
</feature>
<evidence type="ECO:0000256" key="1">
    <source>
        <dbReference type="SAM" id="MobiDB-lite"/>
    </source>
</evidence>
<feature type="region of interest" description="Disordered" evidence="1">
    <location>
        <begin position="1143"/>
        <end position="1189"/>
    </location>
</feature>
<feature type="compositionally biased region" description="Polar residues" evidence="1">
    <location>
        <begin position="1473"/>
        <end position="1502"/>
    </location>
</feature>
<feature type="region of interest" description="Disordered" evidence="1">
    <location>
        <begin position="1016"/>
        <end position="1047"/>
    </location>
</feature>
<dbReference type="EMBL" id="CACVKT020005099">
    <property type="protein sequence ID" value="CAC5392929.1"/>
    <property type="molecule type" value="Genomic_DNA"/>
</dbReference>
<feature type="compositionally biased region" description="Polar residues" evidence="1">
    <location>
        <begin position="1456"/>
        <end position="1466"/>
    </location>
</feature>
<gene>
    <name evidence="2" type="ORF">MCOR_27829</name>
</gene>
<sequence length="1651" mass="184663">MSNRFGLQPPFSKKLIEKTSNELLSRSITKSHIPNMTVIMKDGRFYTADKAEEAGFDSISNKWGDQTPSRLKLIGDTLDELLTESISLKDIPTISTVIKYGKFYTADNRRLWVFRKAEELGFLYEIEVNQGTQRNFRANKKTKFTTKNDGISIRIRGSGDPGGKTWRTWKPNTFQEVNENTVSKSASHASGIYASERRTNVIQDSFCNKTITEAQHPSTYKSSYRNNYYSRPCYRCDDAHSSNCESPVSDKTIQLSSIIRTKEEATRCSKYSLESTSENTSLHVDESPVNQSRTNVSPSSVFNKNVSVAQHPSRHKLSYSDNPDVLCYNEYSGNCVSPVSDKEIHYSSKKRPTAEEELKQGSKSSLESTLSKTLLHEQGPFGNQSRTNVNKDSFCNKTVTDVQQPSTYKISYSKYNSAKPELWSDKGFASNSESPISDKEIHSSNIKRSTYEEEPALRSKSSLWSSNRKTSLRVQGALINQSRTNVSFDNKTVTEAQHPSTYKSSYSDDITTKLDVRCYDDFLGNCESQVSDKEIHRSSMKRSTAEKDPTPKSKSSLGSTLRKTSLDVQGPLGYRSRTDLNQDSICNEPVTETQIQIRNKSSYSDNISTKPDAQCYNDFLGNCDSQVSDKEIHRSSMKRSTAEKEATLKSKSSLESTLRKTSLDIQGPLGYPSRTDVNQDSFGNKTVTGAQNASTYKSSYSINISTKPHVRCDNDYLGNCESPVSPTEIHRLSIKRSSAEKEPTLKSKSSVVSTLRKTSLRVQGPLGYRKRADINQDYICNEPVTETQIPIRNKSSYSDNISTKPDIQCYNDFLGNCESQVSPKEINRSSMKRSTAEKDPTPKSKSSLGSTLRKTSLDVQGPLGYRSRTDLNQDSICNEPVTETQIPIRNKSSYSDNISTKPDIQCYNDFLGNCESQVSPKEIHRSSMKRSTAEKDPTPKSKSSLGSTLRKTSLDVQGPLGYRSRTDLNQDSICNEPVTETQIQIRNKSSYSDNISTKPDAQSYNDFLGNCDSQVSDKEIHRSSMKRSTAEKEPTLKSKSSLESTLRKTSLDIQGPLGYPSRTDVNQDSFETKTVTGAQNASTYKSSYSINISTKPHVRCDNDYLGNRISSIPYRNPPFNDNISTKPDAQCYNDFVGNCDSQVSDEEIHRSSMKRSTAEKDPTPKSKSSLGSTLRKTSLDVQGPLGYRSRTDLNQDSICNEPVTETQIQIRNKSSYSDNISTKPDAQSYNDFLGNCDSQVSDKEIHRSSMKRSTAEKEPTLKSKSSLESTLRKTSLDIQGPLGYPSRTDVNQDSFGNKTVTGAQNASTYKSSYSINISTKPHVRCDNDYLGNCESPVSPTEIHRSSIKRSSAEKEPTLKTKSSVVSTLRKTSLRIQGPLGYRSRTDINQDSICNEPVTETQIPIRNKSSFSDNISTKPDAQCYNDFVGNCDSQVSDEEIHRSSMKRSTAEKDPTPKSKSSLGSTLRKTVGYRSRTNVNQDSFGNKTVAEAQNTSTHKSSYSDNITTEPDVRCYNDFLGNCESQISDKEIHRSSIKRSRAEKEQPLKSKSSFESALGKTSLHVPSPLVNQSSTYVNQDSFCKETVTGAQHPSKYKLSHRHYDSPKHDVRCDNDFSSNIESSVSDKEIHRSNFKTAEERPTLRSKSYFDSTLQ</sequence>
<name>A0A6J8CCK3_MYTCO</name>
<feature type="compositionally biased region" description="Basic and acidic residues" evidence="1">
    <location>
        <begin position="1146"/>
        <end position="1164"/>
    </location>
</feature>
<feature type="compositionally biased region" description="Polar residues" evidence="1">
    <location>
        <begin position="940"/>
        <end position="955"/>
    </location>
</feature>